<dbReference type="AlphaFoldDB" id="A0A1T5DP63"/>
<sequence length="607" mass="71140">MKKYILLVAVLQFSVVKSQIVDAKFFNKEIKNSSIRQAKADTIVKSPFLISSIKVYTSEKTSYVSNLVKKIQNKNFHPILLLKYQPDGKIFFNETYYNGTIYQSSFYYETNGNLILKTNKMSSNPSIDYSWLRYDKKNYLDYELTYEIKDENKLQFQRLMKYKKEIQPDSLKVDLMNYSSDSLLSTVDTYTFFKDKYIVDMPVRYARKSYYRAFGDQYLPYQIDGYYVEGRTANFSYNDKGFPLWENWVNDKGLENRTEYIYNADFTERITQQYHMLGTEKSTKFVNKFNKKGDPVFKQTIEYTGNPLDIYTWDYVYDEKGNWIESKKYWQEVEKGIPKKNKLVEHIIREIKYYNSPSEFSPEKSPTFDERATKYLTSVPTYAEKIEKENKERDEAVKAGNYALEIPDEKHDKIEDFTPKYWTLKEIAYGNLNEDEQDEAVAVYETPSSDGDGDGQQVLAIYKKDNGKWKLWHQNFSAIMSSDSGGMMGNPFDGISIKNKAIVVQHFGGSRDKWSYTHRYRFQNGDWYLIGALVGFGAPQDYFGKFDYNLSTGDIVASYKSELSSDEKLNASKSWSRTLKKKIPLPKMDDFYPGGTETIVNGRTFYW</sequence>
<accession>A0A1T5DP63</accession>
<protein>
    <submittedName>
        <fullName evidence="1">Uncharacterized protein</fullName>
    </submittedName>
</protein>
<dbReference type="Proteomes" id="UP000191112">
    <property type="component" value="Unassembled WGS sequence"/>
</dbReference>
<keyword evidence="2" id="KW-1185">Reference proteome</keyword>
<organism evidence="1 2">
    <name type="scientific">Soonwooa buanensis</name>
    <dbReference type="NCBI Taxonomy" id="619805"/>
    <lineage>
        <taxon>Bacteria</taxon>
        <taxon>Pseudomonadati</taxon>
        <taxon>Bacteroidota</taxon>
        <taxon>Flavobacteriia</taxon>
        <taxon>Flavobacteriales</taxon>
        <taxon>Weeksellaceae</taxon>
        <taxon>Chryseobacterium group</taxon>
        <taxon>Soonwooa</taxon>
    </lineage>
</organism>
<evidence type="ECO:0000313" key="2">
    <source>
        <dbReference type="Proteomes" id="UP000191112"/>
    </source>
</evidence>
<evidence type="ECO:0000313" key="1">
    <source>
        <dbReference type="EMBL" id="SKB73489.1"/>
    </source>
</evidence>
<gene>
    <name evidence="1" type="ORF">SAMN05660477_00898</name>
</gene>
<dbReference type="OrthoDB" id="86940at2"/>
<dbReference type="EMBL" id="FUYZ01000002">
    <property type="protein sequence ID" value="SKB73489.1"/>
    <property type="molecule type" value="Genomic_DNA"/>
</dbReference>
<dbReference type="RefSeq" id="WP_079666169.1">
    <property type="nucleotide sequence ID" value="NZ_FUYZ01000002.1"/>
</dbReference>
<proteinExistence type="predicted"/>
<reference evidence="1 2" key="1">
    <citation type="submission" date="2017-02" db="EMBL/GenBank/DDBJ databases">
        <authorList>
            <person name="Peterson S.W."/>
        </authorList>
    </citation>
    <scope>NUCLEOTIDE SEQUENCE [LARGE SCALE GENOMIC DNA]</scope>
    <source>
        <strain evidence="1 2">DSM 22323</strain>
    </source>
</reference>
<dbReference type="STRING" id="619805.SAMN05660477_00898"/>
<name>A0A1T5DP63_9FLAO</name>